<dbReference type="Gene3D" id="3.30.1950.10">
    <property type="entry name" value="wza like domain"/>
    <property type="match status" value="1"/>
</dbReference>
<sequence>MPTTCSGTSRSAILRRSVMMGALGGLLAGCAPGSGLKPVPPYDPNQYRLGVDDEIRVMTYEQDQFTSDFRVDSAGKVAFPVAGSLQAAGLTTEEFAEQVSKALQAAHMLRTPSVSVEITAYRLVSVLGEVAKPGQYPYQPGMTLLTAVAAGGGFTYRALESRAYVARQEGDHTVVGYLKPYDYVKPGDVIKIYERHF</sequence>
<feature type="domain" description="Soluble ligand binding" evidence="3">
    <location>
        <begin position="124"/>
        <end position="171"/>
    </location>
</feature>
<evidence type="ECO:0000313" key="4">
    <source>
        <dbReference type="EMBL" id="MBO1325138.1"/>
    </source>
</evidence>
<gene>
    <name evidence="4" type="ORF">J2D77_08245</name>
</gene>
<organism evidence="4 5">
    <name type="scientific">Acetobacter garciniae</name>
    <dbReference type="NCBI Taxonomy" id="2817435"/>
    <lineage>
        <taxon>Bacteria</taxon>
        <taxon>Pseudomonadati</taxon>
        <taxon>Pseudomonadota</taxon>
        <taxon>Alphaproteobacteria</taxon>
        <taxon>Acetobacterales</taxon>
        <taxon>Acetobacteraceae</taxon>
        <taxon>Acetobacter</taxon>
    </lineage>
</organism>
<dbReference type="InterPro" id="IPR019554">
    <property type="entry name" value="Soluble_ligand-bd"/>
</dbReference>
<name>A0A939HIN2_9PROT</name>
<dbReference type="Pfam" id="PF10531">
    <property type="entry name" value="SLBB"/>
    <property type="match status" value="1"/>
</dbReference>
<dbReference type="GO" id="GO:0015159">
    <property type="term" value="F:polysaccharide transmembrane transporter activity"/>
    <property type="evidence" value="ECO:0007669"/>
    <property type="project" value="InterPro"/>
</dbReference>
<dbReference type="RefSeq" id="WP_207845804.1">
    <property type="nucleotide sequence ID" value="NZ_JAFVMH010000003.1"/>
</dbReference>
<dbReference type="Gene3D" id="3.10.560.10">
    <property type="entry name" value="Outer membrane lipoprotein wza domain like"/>
    <property type="match status" value="1"/>
</dbReference>
<dbReference type="Pfam" id="PF02563">
    <property type="entry name" value="Poly_export"/>
    <property type="match status" value="1"/>
</dbReference>
<evidence type="ECO:0000259" key="3">
    <source>
        <dbReference type="Pfam" id="PF10531"/>
    </source>
</evidence>
<accession>A0A939HIN2</accession>
<reference evidence="4" key="1">
    <citation type="submission" date="2021-03" db="EMBL/GenBank/DDBJ databases">
        <title>The complete genome sequence of Acetobacter sp. TBRC 12339.</title>
        <authorList>
            <person name="Charoenyingcharoen P."/>
            <person name="Yukphan P."/>
        </authorList>
    </citation>
    <scope>NUCLEOTIDE SEQUENCE</scope>
    <source>
        <strain evidence="4">TBRC 12339</strain>
    </source>
</reference>
<dbReference type="InterPro" id="IPR049712">
    <property type="entry name" value="Poly_export"/>
</dbReference>
<dbReference type="EMBL" id="JAFVMH010000003">
    <property type="protein sequence ID" value="MBO1325138.1"/>
    <property type="molecule type" value="Genomic_DNA"/>
</dbReference>
<evidence type="ECO:0000259" key="2">
    <source>
        <dbReference type="Pfam" id="PF02563"/>
    </source>
</evidence>
<keyword evidence="5" id="KW-1185">Reference proteome</keyword>
<proteinExistence type="predicted"/>
<comment type="caution">
    <text evidence="4">The sequence shown here is derived from an EMBL/GenBank/DDBJ whole genome shotgun (WGS) entry which is preliminary data.</text>
</comment>
<evidence type="ECO:0000313" key="5">
    <source>
        <dbReference type="Proteomes" id="UP000664073"/>
    </source>
</evidence>
<evidence type="ECO:0000256" key="1">
    <source>
        <dbReference type="ARBA" id="ARBA00022729"/>
    </source>
</evidence>
<dbReference type="InterPro" id="IPR003715">
    <property type="entry name" value="Poly_export_N"/>
</dbReference>
<dbReference type="Proteomes" id="UP000664073">
    <property type="component" value="Unassembled WGS sequence"/>
</dbReference>
<dbReference type="AlphaFoldDB" id="A0A939HIN2"/>
<feature type="domain" description="Polysaccharide export protein N-terminal" evidence="2">
    <location>
        <begin position="43"/>
        <end position="118"/>
    </location>
</feature>
<keyword evidence="1" id="KW-0732">Signal</keyword>
<dbReference type="PANTHER" id="PTHR33619">
    <property type="entry name" value="POLYSACCHARIDE EXPORT PROTEIN GFCE-RELATED"/>
    <property type="match status" value="1"/>
</dbReference>
<protein>
    <submittedName>
        <fullName evidence="4">Polysaccharide export protein</fullName>
    </submittedName>
</protein>
<dbReference type="PANTHER" id="PTHR33619:SF3">
    <property type="entry name" value="POLYSACCHARIDE EXPORT PROTEIN GFCE-RELATED"/>
    <property type="match status" value="1"/>
</dbReference>